<dbReference type="Proteomes" id="UP000028760">
    <property type="component" value="Unassembled WGS sequence"/>
</dbReference>
<protein>
    <recommendedName>
        <fullName evidence="12">SEA domain-containing protein</fullName>
    </recommendedName>
</protein>
<evidence type="ECO:0000256" key="4">
    <source>
        <dbReference type="ARBA" id="ARBA00022525"/>
    </source>
</evidence>
<dbReference type="EMBL" id="AYCK01004583">
    <property type="status" value="NOT_ANNOTATED_CDS"/>
    <property type="molecule type" value="Genomic_DNA"/>
</dbReference>
<feature type="compositionally biased region" description="Low complexity" evidence="11">
    <location>
        <begin position="50"/>
        <end position="97"/>
    </location>
</feature>
<evidence type="ECO:0000256" key="2">
    <source>
        <dbReference type="ARBA" id="ARBA00004504"/>
    </source>
</evidence>
<keyword evidence="10" id="KW-0966">Cell projection</keyword>
<keyword evidence="8" id="KW-0677">Repeat</keyword>
<evidence type="ECO:0000256" key="8">
    <source>
        <dbReference type="ARBA" id="ARBA00022737"/>
    </source>
</evidence>
<reference evidence="13" key="2">
    <citation type="submission" date="2025-08" db="UniProtKB">
        <authorList>
            <consortium name="Ensembl"/>
        </authorList>
    </citation>
    <scope>IDENTIFICATION</scope>
</reference>
<dbReference type="PANTHER" id="PTHR12199:SF5">
    <property type="entry name" value="MUCIN-2-LIKE ISOFORM X1"/>
    <property type="match status" value="1"/>
</dbReference>
<dbReference type="Ensembl" id="ENSPFOT00000026240.1">
    <property type="protein sequence ID" value="ENSPFOP00000028123.1"/>
    <property type="gene ID" value="ENSPFOG00000022092.1"/>
</dbReference>
<dbReference type="AlphaFoldDB" id="A0A096M9N2"/>
<comment type="subcellular location">
    <subcellularLocation>
        <location evidence="2">Cell projection</location>
        <location evidence="2">Cilium</location>
        <location evidence="2">Photoreceptor outer segment</location>
    </subcellularLocation>
    <subcellularLocation>
        <location evidence="1">Photoreceptor inner segment</location>
    </subcellularLocation>
    <subcellularLocation>
        <location evidence="3">Secreted</location>
        <location evidence="3">Extracellular space</location>
        <location evidence="3">Extracellular matrix</location>
        <location evidence="3">Interphotoreceptor matrix</location>
    </subcellularLocation>
</comment>
<dbReference type="GO" id="GO:0033165">
    <property type="term" value="C:interphotoreceptor matrix"/>
    <property type="evidence" value="ECO:0007669"/>
    <property type="project" value="UniProtKB-SubCell"/>
</dbReference>
<evidence type="ECO:0000256" key="3">
    <source>
        <dbReference type="ARBA" id="ARBA00004593"/>
    </source>
</evidence>
<organism evidence="13 14">
    <name type="scientific">Poecilia formosa</name>
    <name type="common">Amazon molly</name>
    <name type="synonym">Limia formosa</name>
    <dbReference type="NCBI Taxonomy" id="48698"/>
    <lineage>
        <taxon>Eukaryota</taxon>
        <taxon>Metazoa</taxon>
        <taxon>Chordata</taxon>
        <taxon>Craniata</taxon>
        <taxon>Vertebrata</taxon>
        <taxon>Euteleostomi</taxon>
        <taxon>Actinopterygii</taxon>
        <taxon>Neopterygii</taxon>
        <taxon>Teleostei</taxon>
        <taxon>Neoteleostei</taxon>
        <taxon>Acanthomorphata</taxon>
        <taxon>Ovalentaria</taxon>
        <taxon>Atherinomorphae</taxon>
        <taxon>Cyprinodontiformes</taxon>
        <taxon>Poeciliidae</taxon>
        <taxon>Poeciliinae</taxon>
        <taxon>Poecilia</taxon>
    </lineage>
</organism>
<reference evidence="13" key="3">
    <citation type="submission" date="2025-09" db="UniProtKB">
        <authorList>
            <consortium name="Ensembl"/>
        </authorList>
    </citation>
    <scope>IDENTIFICATION</scope>
</reference>
<evidence type="ECO:0000256" key="6">
    <source>
        <dbReference type="ARBA" id="ARBA00022674"/>
    </source>
</evidence>
<evidence type="ECO:0000256" key="9">
    <source>
        <dbReference type="ARBA" id="ARBA00023180"/>
    </source>
</evidence>
<dbReference type="PANTHER" id="PTHR12199">
    <property type="entry name" value="INTERPHOTORECEPTOR MATRIX PROTEOGLYCAN"/>
    <property type="match status" value="1"/>
</dbReference>
<dbReference type="SUPFAM" id="SSF82671">
    <property type="entry name" value="SEA domain"/>
    <property type="match status" value="1"/>
</dbReference>
<evidence type="ECO:0000256" key="1">
    <source>
        <dbReference type="ARBA" id="ARBA00004437"/>
    </source>
</evidence>
<evidence type="ECO:0000313" key="14">
    <source>
        <dbReference type="Proteomes" id="UP000028760"/>
    </source>
</evidence>
<evidence type="ECO:0000256" key="5">
    <source>
        <dbReference type="ARBA" id="ARBA00022530"/>
    </source>
</evidence>
<reference evidence="14" key="1">
    <citation type="submission" date="2013-10" db="EMBL/GenBank/DDBJ databases">
        <authorList>
            <person name="Schartl M."/>
            <person name="Warren W."/>
        </authorList>
    </citation>
    <scope>NUCLEOTIDE SEQUENCE [LARGE SCALE GENOMIC DNA]</scope>
    <source>
        <strain evidence="14">female</strain>
    </source>
</reference>
<dbReference type="PROSITE" id="PS50024">
    <property type="entry name" value="SEA"/>
    <property type="match status" value="1"/>
</dbReference>
<dbReference type="InterPro" id="IPR000082">
    <property type="entry name" value="SEA_dom"/>
</dbReference>
<evidence type="ECO:0000313" key="13">
    <source>
        <dbReference type="Ensembl" id="ENSPFOP00000028123.1"/>
    </source>
</evidence>
<keyword evidence="7" id="KW-0732">Signal</keyword>
<keyword evidence="6" id="KW-0358">Heparin-binding</keyword>
<dbReference type="EMBL" id="AYCK01004584">
    <property type="status" value="NOT_ANNOTATED_CDS"/>
    <property type="molecule type" value="Genomic_DNA"/>
</dbReference>
<proteinExistence type="predicted"/>
<feature type="domain" description="SEA" evidence="12">
    <location>
        <begin position="102"/>
        <end position="216"/>
    </location>
</feature>
<keyword evidence="14" id="KW-1185">Reference proteome</keyword>
<name>A0A096M9N2_POEFO</name>
<dbReference type="InterPro" id="IPR039861">
    <property type="entry name" value="IMPG"/>
</dbReference>
<feature type="region of interest" description="Disordered" evidence="11">
    <location>
        <begin position="50"/>
        <end position="104"/>
    </location>
</feature>
<dbReference type="GO" id="GO:0008201">
    <property type="term" value="F:heparin binding"/>
    <property type="evidence" value="ECO:0007669"/>
    <property type="project" value="UniProtKB-KW"/>
</dbReference>
<accession>A0A096M9N2</accession>
<keyword evidence="9" id="KW-0325">Glycoprotein</keyword>
<dbReference type="GeneTree" id="ENSGT00740000115955"/>
<evidence type="ECO:0000259" key="12">
    <source>
        <dbReference type="PROSITE" id="PS50024"/>
    </source>
</evidence>
<dbReference type="GO" id="GO:0001750">
    <property type="term" value="C:photoreceptor outer segment"/>
    <property type="evidence" value="ECO:0007669"/>
    <property type="project" value="UniProtKB-SubCell"/>
</dbReference>
<evidence type="ECO:0000256" key="7">
    <source>
        <dbReference type="ARBA" id="ARBA00022729"/>
    </source>
</evidence>
<dbReference type="InterPro" id="IPR036364">
    <property type="entry name" value="SEA_dom_sf"/>
</dbReference>
<sequence length="263" mass="27968">NIYINTISPTVNTTSVLVFPTAPEVDTTPTPLNATSVPVISTSPAANITSPSFSATSPSTVSPVSETSAPTIATSPTTLPTTTTTTTLATTTTTTTTPAPPPKPILRLQFKVQETFKPALTNKESPEFKTLEKRVTVELDGVYSNRFGPIFNRTVIKEFRQGSIVVDSELVFNNETALPNTSDVVETLRNASASPGFNFTVNATSIAAEVVVPTQPPPVPTTATTTPTTANMTSATGISIEHLKTIIMLCFCFFLPDHNCFLK</sequence>
<keyword evidence="4" id="KW-0964">Secreted</keyword>
<evidence type="ECO:0000256" key="10">
    <source>
        <dbReference type="ARBA" id="ARBA00023273"/>
    </source>
</evidence>
<dbReference type="GO" id="GO:0007601">
    <property type="term" value="P:visual perception"/>
    <property type="evidence" value="ECO:0007669"/>
    <property type="project" value="InterPro"/>
</dbReference>
<evidence type="ECO:0000256" key="11">
    <source>
        <dbReference type="SAM" id="MobiDB-lite"/>
    </source>
</evidence>
<keyword evidence="5" id="KW-0272">Extracellular matrix</keyword>
<dbReference type="Pfam" id="PF01390">
    <property type="entry name" value="SEA"/>
    <property type="match status" value="1"/>
</dbReference>
<dbReference type="Gene3D" id="3.30.70.960">
    <property type="entry name" value="SEA domain"/>
    <property type="match status" value="1"/>
</dbReference>
<dbReference type="SMART" id="SM00200">
    <property type="entry name" value="SEA"/>
    <property type="match status" value="1"/>
</dbReference>
<dbReference type="EMBL" id="AYCK01004585">
    <property type="status" value="NOT_ANNOTATED_CDS"/>
    <property type="molecule type" value="Genomic_DNA"/>
</dbReference>
<dbReference type="GO" id="GO:0001917">
    <property type="term" value="C:photoreceptor inner segment"/>
    <property type="evidence" value="ECO:0007669"/>
    <property type="project" value="UniProtKB-SubCell"/>
</dbReference>